<dbReference type="InterPro" id="IPR003961">
    <property type="entry name" value="FN3_dom"/>
</dbReference>
<evidence type="ECO:0000256" key="5">
    <source>
        <dbReference type="SAM" id="MobiDB-lite"/>
    </source>
</evidence>
<feature type="disulfide bond" evidence="4">
    <location>
        <begin position="210"/>
        <end position="219"/>
    </location>
</feature>
<keyword evidence="4" id="KW-0245">EGF-like domain</keyword>
<proteinExistence type="predicted"/>
<feature type="chain" id="PRO_5040140413" evidence="7">
    <location>
        <begin position="25"/>
        <end position="523"/>
    </location>
</feature>
<evidence type="ECO:0000256" key="6">
    <source>
        <dbReference type="SAM" id="Phobius"/>
    </source>
</evidence>
<dbReference type="Gene3D" id="2.10.25.10">
    <property type="entry name" value="Laminin"/>
    <property type="match status" value="1"/>
</dbReference>
<keyword evidence="11" id="KW-1185">Reference proteome</keyword>
<evidence type="ECO:0000256" key="2">
    <source>
        <dbReference type="ARBA" id="ARBA00022729"/>
    </source>
</evidence>
<dbReference type="InterPro" id="IPR036116">
    <property type="entry name" value="FN3_sf"/>
</dbReference>
<protein>
    <submittedName>
        <fullName evidence="10">Slit-like 3 protein</fullName>
    </submittedName>
</protein>
<feature type="compositionally biased region" description="Polar residues" evidence="5">
    <location>
        <begin position="460"/>
        <end position="471"/>
    </location>
</feature>
<dbReference type="EMBL" id="JAIZAY010000015">
    <property type="protein sequence ID" value="KAJ8028667.1"/>
    <property type="molecule type" value="Genomic_DNA"/>
</dbReference>
<dbReference type="CDD" id="cd00063">
    <property type="entry name" value="FN3"/>
    <property type="match status" value="1"/>
</dbReference>
<feature type="compositionally biased region" description="Basic and acidic residues" evidence="5">
    <location>
        <begin position="423"/>
        <end position="433"/>
    </location>
</feature>
<keyword evidence="4" id="KW-1015">Disulfide bond</keyword>
<comment type="caution">
    <text evidence="10">The sequence shown here is derived from an EMBL/GenBank/DDBJ whole genome shotgun (WGS) entry which is preliminary data.</text>
</comment>
<dbReference type="Proteomes" id="UP001152320">
    <property type="component" value="Chromosome 15"/>
</dbReference>
<dbReference type="SUPFAM" id="SSF57196">
    <property type="entry name" value="EGF/Laminin"/>
    <property type="match status" value="1"/>
</dbReference>
<organism evidence="10 11">
    <name type="scientific">Holothuria leucospilota</name>
    <name type="common">Black long sea cucumber</name>
    <name type="synonym">Mertensiothuria leucospilota</name>
    <dbReference type="NCBI Taxonomy" id="206669"/>
    <lineage>
        <taxon>Eukaryota</taxon>
        <taxon>Metazoa</taxon>
        <taxon>Echinodermata</taxon>
        <taxon>Eleutherozoa</taxon>
        <taxon>Echinozoa</taxon>
        <taxon>Holothuroidea</taxon>
        <taxon>Aspidochirotacea</taxon>
        <taxon>Aspidochirotida</taxon>
        <taxon>Holothuriidae</taxon>
        <taxon>Holothuria</taxon>
    </lineage>
</organism>
<reference evidence="10" key="1">
    <citation type="submission" date="2021-10" db="EMBL/GenBank/DDBJ databases">
        <title>Tropical sea cucumber genome reveals ecological adaptation and Cuvierian tubules defense mechanism.</title>
        <authorList>
            <person name="Chen T."/>
        </authorList>
    </citation>
    <scope>NUCLEOTIDE SEQUENCE</scope>
    <source>
        <strain evidence="10">Nanhai2018</strain>
        <tissue evidence="10">Muscle</tissue>
    </source>
</reference>
<accession>A0A9Q1BL59</accession>
<dbReference type="InterPro" id="IPR003591">
    <property type="entry name" value="Leu-rich_rpt_typical-subtyp"/>
</dbReference>
<gene>
    <name evidence="10" type="ORF">HOLleu_30973</name>
</gene>
<evidence type="ECO:0000256" key="7">
    <source>
        <dbReference type="SAM" id="SignalP"/>
    </source>
</evidence>
<dbReference type="PROSITE" id="PS01186">
    <property type="entry name" value="EGF_2"/>
    <property type="match status" value="1"/>
</dbReference>
<dbReference type="PROSITE" id="PS00022">
    <property type="entry name" value="EGF_1"/>
    <property type="match status" value="1"/>
</dbReference>
<keyword evidence="6" id="KW-0472">Membrane</keyword>
<evidence type="ECO:0000259" key="9">
    <source>
        <dbReference type="PROSITE" id="PS50853"/>
    </source>
</evidence>
<dbReference type="Pfam" id="PF13855">
    <property type="entry name" value="LRR_8"/>
    <property type="match status" value="1"/>
</dbReference>
<dbReference type="AlphaFoldDB" id="A0A9Q1BL59"/>
<dbReference type="Gene3D" id="3.80.10.10">
    <property type="entry name" value="Ribonuclease Inhibitor"/>
    <property type="match status" value="1"/>
</dbReference>
<keyword evidence="6" id="KW-0812">Transmembrane</keyword>
<keyword evidence="2 7" id="KW-0732">Signal</keyword>
<dbReference type="InterPro" id="IPR000372">
    <property type="entry name" value="LRRNT"/>
</dbReference>
<evidence type="ECO:0000313" key="10">
    <source>
        <dbReference type="EMBL" id="KAJ8028667.1"/>
    </source>
</evidence>
<keyword evidence="6" id="KW-1133">Transmembrane helix</keyword>
<dbReference type="SMART" id="SM00013">
    <property type="entry name" value="LRRNT"/>
    <property type="match status" value="1"/>
</dbReference>
<keyword evidence="3" id="KW-0677">Repeat</keyword>
<feature type="signal peptide" evidence="7">
    <location>
        <begin position="1"/>
        <end position="24"/>
    </location>
</feature>
<feature type="region of interest" description="Disordered" evidence="5">
    <location>
        <begin position="458"/>
        <end position="499"/>
    </location>
</feature>
<feature type="region of interest" description="Disordered" evidence="5">
    <location>
        <begin position="406"/>
        <end position="433"/>
    </location>
</feature>
<dbReference type="InterPro" id="IPR032675">
    <property type="entry name" value="LRR_dom_sf"/>
</dbReference>
<dbReference type="Gene3D" id="2.60.40.10">
    <property type="entry name" value="Immunoglobulins"/>
    <property type="match status" value="1"/>
</dbReference>
<dbReference type="SMART" id="SM00369">
    <property type="entry name" value="LRR_TYP"/>
    <property type="match status" value="2"/>
</dbReference>
<feature type="compositionally biased region" description="Basic residues" evidence="5">
    <location>
        <begin position="476"/>
        <end position="485"/>
    </location>
</feature>
<dbReference type="SUPFAM" id="SSF49265">
    <property type="entry name" value="Fibronectin type III"/>
    <property type="match status" value="1"/>
</dbReference>
<feature type="domain" description="EGF-like" evidence="8">
    <location>
        <begin position="185"/>
        <end position="220"/>
    </location>
</feature>
<dbReference type="InterPro" id="IPR000742">
    <property type="entry name" value="EGF"/>
</dbReference>
<dbReference type="InterPro" id="IPR001611">
    <property type="entry name" value="Leu-rich_rpt"/>
</dbReference>
<feature type="transmembrane region" description="Helical" evidence="6">
    <location>
        <begin position="372"/>
        <end position="398"/>
    </location>
</feature>
<dbReference type="PROSITE" id="PS50026">
    <property type="entry name" value="EGF_3"/>
    <property type="match status" value="1"/>
</dbReference>
<name>A0A9Q1BL59_HOLLE</name>
<dbReference type="InterPro" id="IPR013783">
    <property type="entry name" value="Ig-like_fold"/>
</dbReference>
<dbReference type="OrthoDB" id="694479at2759"/>
<feature type="region of interest" description="Disordered" evidence="5">
    <location>
        <begin position="338"/>
        <end position="367"/>
    </location>
</feature>
<dbReference type="PROSITE" id="PS51450">
    <property type="entry name" value="LRR"/>
    <property type="match status" value="1"/>
</dbReference>
<evidence type="ECO:0000256" key="3">
    <source>
        <dbReference type="ARBA" id="ARBA00022737"/>
    </source>
</evidence>
<evidence type="ECO:0000256" key="1">
    <source>
        <dbReference type="ARBA" id="ARBA00022614"/>
    </source>
</evidence>
<dbReference type="PROSITE" id="PS50853">
    <property type="entry name" value="FN3"/>
    <property type="match status" value="1"/>
</dbReference>
<evidence type="ECO:0000256" key="4">
    <source>
        <dbReference type="PROSITE-ProRule" id="PRU00076"/>
    </source>
</evidence>
<evidence type="ECO:0000313" key="11">
    <source>
        <dbReference type="Proteomes" id="UP001152320"/>
    </source>
</evidence>
<sequence length="523" mass="58582">MMISSYSIFALLEGFLVLLPVVAGLTIRLPHPSASPPPLQQCPARCTCNKSITDCSGLGYHQIPDGLPSYTTALNMSHNRISTIDLGRLLQLSNLRELYLQENQVTFIPHDLWVKLPQLKILDLSSNFIACSCPLEQLEKHLQNLKSSIHLINKNKTDCTRYLNESNNKELTPLETCILKLRWKRKPSCASLECKNGGVCRANPRPMCECTPPFYGMYCELTRDDSKEPGDSNLSIQVLSITYTTIEISWSVAMDFSYARFQVNVQPETPSISSVYPEPVVTTMRSFIIDDLMPSTSYRICVQEIYPDRGLFSCLSETTQSFDTTQISSFAETGSIPDNWIDSKAHENRPPYPQKPDLPHPKSNKENEGEEMHYALISLAALFGICLLLTVMIGFVYYKRVHGNIQEEPGTTEPENMSTTSDRGADRWTGRGPDRGHIVLVSSGNELNTDIGHVNATFDPDSSNLSQVQWTETDRKKGRSPSKRSVRFDLSDEQESSQHAMHAVIEDNVDTENITADVTTTDA</sequence>
<feature type="compositionally biased region" description="Polar residues" evidence="5">
    <location>
        <begin position="413"/>
        <end position="422"/>
    </location>
</feature>
<feature type="compositionally biased region" description="Basic and acidic residues" evidence="5">
    <location>
        <begin position="357"/>
        <end position="367"/>
    </location>
</feature>
<feature type="domain" description="Fibronectin type-III" evidence="9">
    <location>
        <begin position="230"/>
        <end position="327"/>
    </location>
</feature>
<dbReference type="PANTHER" id="PTHR24366">
    <property type="entry name" value="IG(IMMUNOGLOBULIN) AND LRR(LEUCINE RICH REPEAT) DOMAINS"/>
    <property type="match status" value="1"/>
</dbReference>
<evidence type="ECO:0000259" key="8">
    <source>
        <dbReference type="PROSITE" id="PS50026"/>
    </source>
</evidence>
<keyword evidence="1" id="KW-0433">Leucine-rich repeat</keyword>
<comment type="caution">
    <text evidence="4">Lacks conserved residue(s) required for the propagation of feature annotation.</text>
</comment>
<dbReference type="SUPFAM" id="SSF52058">
    <property type="entry name" value="L domain-like"/>
    <property type="match status" value="1"/>
</dbReference>